<keyword evidence="4" id="KW-1185">Reference proteome</keyword>
<evidence type="ECO:0000256" key="1">
    <source>
        <dbReference type="ARBA" id="ARBA00022723"/>
    </source>
</evidence>
<keyword evidence="1" id="KW-0479">Metal-binding</keyword>
<dbReference type="OrthoDB" id="5290459at2"/>
<proteinExistence type="predicted"/>
<accession>A0A327Y2T6</accession>
<dbReference type="SUPFAM" id="SSF51182">
    <property type="entry name" value="RmlC-like cupins"/>
    <property type="match status" value="1"/>
</dbReference>
<dbReference type="Gene3D" id="2.60.120.10">
    <property type="entry name" value="Jelly Rolls"/>
    <property type="match status" value="1"/>
</dbReference>
<dbReference type="InterPro" id="IPR011051">
    <property type="entry name" value="RmlC_Cupin_sf"/>
</dbReference>
<dbReference type="PANTHER" id="PTHR35848">
    <property type="entry name" value="OXALATE-BINDING PROTEIN"/>
    <property type="match status" value="1"/>
</dbReference>
<dbReference type="InterPro" id="IPR051610">
    <property type="entry name" value="GPI/OXD"/>
</dbReference>
<gene>
    <name evidence="3" type="ORF">ATI53_102353</name>
</gene>
<dbReference type="GO" id="GO:0046872">
    <property type="term" value="F:metal ion binding"/>
    <property type="evidence" value="ECO:0007669"/>
    <property type="project" value="UniProtKB-KW"/>
</dbReference>
<evidence type="ECO:0000313" key="4">
    <source>
        <dbReference type="Proteomes" id="UP000249165"/>
    </source>
</evidence>
<comment type="caution">
    <text evidence="3">The sequence shown here is derived from an EMBL/GenBank/DDBJ whole genome shotgun (WGS) entry which is preliminary data.</text>
</comment>
<dbReference type="InterPro" id="IPR013096">
    <property type="entry name" value="Cupin_2"/>
</dbReference>
<dbReference type="CDD" id="cd02224">
    <property type="entry name" value="cupin_SPO2919-like"/>
    <property type="match status" value="1"/>
</dbReference>
<dbReference type="AlphaFoldDB" id="A0A327Y2T6"/>
<feature type="domain" description="Cupin type-2" evidence="2">
    <location>
        <begin position="15"/>
        <end position="86"/>
    </location>
</feature>
<protein>
    <submittedName>
        <fullName evidence="3">Putative cupin superfamily protein</fullName>
    </submittedName>
</protein>
<dbReference type="Pfam" id="PF07883">
    <property type="entry name" value="Cupin_2"/>
    <property type="match status" value="1"/>
</dbReference>
<dbReference type="Proteomes" id="UP000249165">
    <property type="component" value="Unassembled WGS sequence"/>
</dbReference>
<name>A0A327Y2T6_9RHOB</name>
<organism evidence="3 4">
    <name type="scientific">Salipiger aestuarii</name>
    <dbReference type="NCBI Taxonomy" id="568098"/>
    <lineage>
        <taxon>Bacteria</taxon>
        <taxon>Pseudomonadati</taxon>
        <taxon>Pseudomonadota</taxon>
        <taxon>Alphaproteobacteria</taxon>
        <taxon>Rhodobacterales</taxon>
        <taxon>Roseobacteraceae</taxon>
        <taxon>Salipiger</taxon>
    </lineage>
</organism>
<sequence length="133" mass="14136">MFSDSGGLTQSGAFVETLPPGSSSALKHWHAAEDEMVYMLEGTATVVEGDDTFPLVPGEAATFKAGTPAGHCIVNHGETPIRYLVIGTRAPADTVTYPDHDRRLVHSRDVSGKVATRRFTTLDGAPSTSAYDD</sequence>
<dbReference type="InterPro" id="IPR014710">
    <property type="entry name" value="RmlC-like_jellyroll"/>
</dbReference>
<evidence type="ECO:0000313" key="3">
    <source>
        <dbReference type="EMBL" id="RAK15410.1"/>
    </source>
</evidence>
<dbReference type="PANTHER" id="PTHR35848:SF9">
    <property type="entry name" value="SLL1358 PROTEIN"/>
    <property type="match status" value="1"/>
</dbReference>
<dbReference type="EMBL" id="QLMG01000023">
    <property type="protein sequence ID" value="RAK15410.1"/>
    <property type="molecule type" value="Genomic_DNA"/>
</dbReference>
<reference evidence="3 4" key="1">
    <citation type="submission" date="2018-06" db="EMBL/GenBank/DDBJ databases">
        <title>Genomic Encyclopedia of Archaeal and Bacterial Type Strains, Phase II (KMG-II): from individual species to whole genera.</title>
        <authorList>
            <person name="Goeker M."/>
        </authorList>
    </citation>
    <scope>NUCLEOTIDE SEQUENCE [LARGE SCALE GENOMIC DNA]</scope>
    <source>
        <strain evidence="3 4">DSM 22011</strain>
    </source>
</reference>
<evidence type="ECO:0000259" key="2">
    <source>
        <dbReference type="Pfam" id="PF07883"/>
    </source>
</evidence>